<gene>
    <name evidence="2" type="ORF">MIZ03_2703</name>
</gene>
<evidence type="ECO:0000313" key="2">
    <source>
        <dbReference type="EMBL" id="BCO27812.1"/>
    </source>
</evidence>
<dbReference type="EMBL" id="AP024238">
    <property type="protein sequence ID" value="BCO27812.1"/>
    <property type="molecule type" value="Genomic_DNA"/>
</dbReference>
<dbReference type="Proteomes" id="UP000824366">
    <property type="component" value="Chromosome"/>
</dbReference>
<proteinExistence type="predicted"/>
<evidence type="ECO:0000259" key="1">
    <source>
        <dbReference type="Pfam" id="PF09899"/>
    </source>
</evidence>
<keyword evidence="3" id="KW-1185">Reference proteome</keyword>
<protein>
    <recommendedName>
        <fullName evidence="1">DUF2126 domain-containing protein</fullName>
    </recommendedName>
</protein>
<reference evidence="2 3" key="1">
    <citation type="journal article" date="2021" name="Microbiol. Spectr.">
        <title>A Single Bacterium Capable of Oxidation and Reduction of Iron at Circumneutral pH.</title>
        <authorList>
            <person name="Kato S."/>
            <person name="Ohkuma M."/>
        </authorList>
    </citation>
    <scope>NUCLEOTIDE SEQUENCE [LARGE SCALE GENOMIC DNA]</scope>
    <source>
        <strain evidence="2 3">MIZ03</strain>
    </source>
</reference>
<dbReference type="InterPro" id="IPR018667">
    <property type="entry name" value="DUF2126"/>
</dbReference>
<dbReference type="Pfam" id="PF09899">
    <property type="entry name" value="DUF2126"/>
    <property type="match status" value="2"/>
</dbReference>
<sequence length="698" mass="77373">MGTEKSFELAVHRHDECIAELGLDIWVGSEPTFTDRESQAPFWLHAALGGDKEQRAQALLRNLSGLMEGGLLLRSIGRMYPGEKLPRWNLGLLRYRDGRPVWGGPSDPLMMTVTNSGDLPDIGSLTGALSDTFKHQDWSAQCTQAMESEHESAWQVTVQMGDTEEDSLTFLFHVVELDGVTAADRSRCVALELPAIGHVALFMSILACIEQVALSIGLPALVFTGAAPPVDETLELTTITPDPAVIEINTAPSKNCTEFLGRSRQVYAAAAALKLSPYRLYFNGQVADSGGAGQITFGGVTPADSPFVKYPQLLPRLVRFLNRHPALSYLFAHDYVGGSGQSVRPDERGTDAVDDLLLALVLLERQQEVSPELLWKSLASFLCDAVGNSHRAEINIEKLWNPFLPGRGCLGLVEFRSLRMQHTPQRATAIACLFRTLIAMLASRPYTLPLIDWGRELHDRFALPFYLSMDLDAVLAQLEGAGLGLEKEICRVLRQNEYRFFGKVDLPFGTLELWRGLEFWPLVGDAASPAQTGSSRMVDASTARIEVRWRPPSTEPGDTATLGNWLDWGFYVGETRLPMRLESDAGGALKVFGVRYSSFVPMAGLHPILGVQAPLTLTLRHRQFETQYVIKLHEWQPDGLAYPCLPKDMEDARERRSNRITVIQENRPHSLHPPESGAEKAQSNLGLTDYCLDMRYHP</sequence>
<accession>A0ABM7MNE5</accession>
<feature type="domain" description="DUF2126" evidence="1">
    <location>
        <begin position="175"/>
        <end position="675"/>
    </location>
</feature>
<name>A0ABM7MNE5_9BURK</name>
<evidence type="ECO:0000313" key="3">
    <source>
        <dbReference type="Proteomes" id="UP000824366"/>
    </source>
</evidence>
<feature type="domain" description="DUF2126" evidence="1">
    <location>
        <begin position="13"/>
        <end position="104"/>
    </location>
</feature>
<organism evidence="2 3">
    <name type="scientific">Rhodoferax lithotrophicus</name>
    <dbReference type="NCBI Taxonomy" id="2798804"/>
    <lineage>
        <taxon>Bacteria</taxon>
        <taxon>Pseudomonadati</taxon>
        <taxon>Pseudomonadota</taxon>
        <taxon>Betaproteobacteria</taxon>
        <taxon>Burkholderiales</taxon>
        <taxon>Comamonadaceae</taxon>
        <taxon>Rhodoferax</taxon>
    </lineage>
</organism>